<proteinExistence type="inferred from homology"/>
<reference evidence="10" key="1">
    <citation type="submission" date="2015-08" db="EMBL/GenBank/DDBJ databases">
        <title>Fjat-14210 dsm16467.</title>
        <authorList>
            <person name="Liu B."/>
            <person name="Wang J."/>
            <person name="Zhu Y."/>
            <person name="Liu G."/>
            <person name="Chen Q."/>
            <person name="Chen Z."/>
            <person name="Lan J."/>
            <person name="Che J."/>
            <person name="Ge C."/>
            <person name="Shi H."/>
            <person name="Pan Z."/>
            <person name="Liu X."/>
        </authorList>
    </citation>
    <scope>NUCLEOTIDE SEQUENCE [LARGE SCALE GENOMIC DNA]</scope>
    <source>
        <strain evidence="10">DSM 16467</strain>
    </source>
</reference>
<evidence type="ECO:0000313" key="10">
    <source>
        <dbReference type="Proteomes" id="UP000037558"/>
    </source>
</evidence>
<comment type="cofactor">
    <cofactor evidence="1">
        <name>Zn(2+)</name>
        <dbReference type="ChEBI" id="CHEBI:29105"/>
    </cofactor>
</comment>
<evidence type="ECO:0000256" key="3">
    <source>
        <dbReference type="ARBA" id="ARBA00007931"/>
    </source>
</evidence>
<comment type="caution">
    <text evidence="9">The sequence shown here is derived from an EMBL/GenBank/DDBJ whole genome shotgun (WGS) entry which is preliminary data.</text>
</comment>
<comment type="subcellular location">
    <subcellularLocation>
        <location evidence="2">Membrane</location>
        <topology evidence="2">Multi-pass membrane protein</topology>
    </subcellularLocation>
</comment>
<evidence type="ECO:0000256" key="7">
    <source>
        <dbReference type="SAM" id="Phobius"/>
    </source>
</evidence>
<keyword evidence="4 7" id="KW-0812">Transmembrane</keyword>
<dbReference type="InterPro" id="IPR008915">
    <property type="entry name" value="Peptidase_M50"/>
</dbReference>
<gene>
    <name evidence="9" type="ORF">AMD01_01615</name>
</gene>
<dbReference type="RefSeq" id="WP_053399636.1">
    <property type="nucleotide sequence ID" value="NZ_JAUKEN010000002.1"/>
</dbReference>
<feature type="domain" description="Peptidase M50" evidence="8">
    <location>
        <begin position="13"/>
        <end position="103"/>
    </location>
</feature>
<evidence type="ECO:0000256" key="6">
    <source>
        <dbReference type="ARBA" id="ARBA00023136"/>
    </source>
</evidence>
<sequence length="159" mass="18157">MFGLDDIWTFFLAFFLTLPIVTIIHELGHILVARIFGAKIRFVLGVGNTLLKLGPCEVKSFYFMEAWCQHGNLKYDTKFARILIYLAGSVFNLIAILMVNSMIYKGILPANIFFYQFVYFSVYFIFFSMLPFKNGAGNPSDGLAIYEVIKYGKSKDPID</sequence>
<comment type="similarity">
    <text evidence="3">Belongs to the peptidase M50B family.</text>
</comment>
<dbReference type="AlphaFoldDB" id="A0A0M0LHG2"/>
<evidence type="ECO:0000256" key="5">
    <source>
        <dbReference type="ARBA" id="ARBA00022989"/>
    </source>
</evidence>
<dbReference type="PATRIC" id="fig|284581.3.peg.580"/>
<dbReference type="STRING" id="284581.AMD01_01615"/>
<protein>
    <recommendedName>
        <fullName evidence="8">Peptidase M50 domain-containing protein</fullName>
    </recommendedName>
</protein>
<organism evidence="9 10">
    <name type="scientific">Priestia koreensis</name>
    <dbReference type="NCBI Taxonomy" id="284581"/>
    <lineage>
        <taxon>Bacteria</taxon>
        <taxon>Bacillati</taxon>
        <taxon>Bacillota</taxon>
        <taxon>Bacilli</taxon>
        <taxon>Bacillales</taxon>
        <taxon>Bacillaceae</taxon>
        <taxon>Priestia</taxon>
    </lineage>
</organism>
<evidence type="ECO:0000256" key="1">
    <source>
        <dbReference type="ARBA" id="ARBA00001947"/>
    </source>
</evidence>
<feature type="transmembrane region" description="Helical" evidence="7">
    <location>
        <begin position="82"/>
        <end position="104"/>
    </location>
</feature>
<keyword evidence="5 7" id="KW-1133">Transmembrane helix</keyword>
<dbReference type="Proteomes" id="UP000037558">
    <property type="component" value="Unassembled WGS sequence"/>
</dbReference>
<dbReference type="EMBL" id="LILC01000002">
    <property type="protein sequence ID" value="KOO50479.1"/>
    <property type="molecule type" value="Genomic_DNA"/>
</dbReference>
<evidence type="ECO:0000256" key="4">
    <source>
        <dbReference type="ARBA" id="ARBA00022692"/>
    </source>
</evidence>
<keyword evidence="10" id="KW-1185">Reference proteome</keyword>
<name>A0A0M0LHG2_9BACI</name>
<dbReference type="Pfam" id="PF02163">
    <property type="entry name" value="Peptidase_M50"/>
    <property type="match status" value="1"/>
</dbReference>
<dbReference type="GO" id="GO:0006508">
    <property type="term" value="P:proteolysis"/>
    <property type="evidence" value="ECO:0007669"/>
    <property type="project" value="InterPro"/>
</dbReference>
<accession>A0A0M0LHG2</accession>
<keyword evidence="6 7" id="KW-0472">Membrane</keyword>
<evidence type="ECO:0000256" key="2">
    <source>
        <dbReference type="ARBA" id="ARBA00004141"/>
    </source>
</evidence>
<dbReference type="GO" id="GO:0016020">
    <property type="term" value="C:membrane"/>
    <property type="evidence" value="ECO:0007669"/>
    <property type="project" value="UniProtKB-SubCell"/>
</dbReference>
<evidence type="ECO:0000313" key="9">
    <source>
        <dbReference type="EMBL" id="KOO50479.1"/>
    </source>
</evidence>
<evidence type="ECO:0000259" key="8">
    <source>
        <dbReference type="Pfam" id="PF02163"/>
    </source>
</evidence>
<feature type="transmembrane region" description="Helical" evidence="7">
    <location>
        <begin position="12"/>
        <end position="32"/>
    </location>
</feature>
<feature type="transmembrane region" description="Helical" evidence="7">
    <location>
        <begin position="110"/>
        <end position="130"/>
    </location>
</feature>